<organism evidence="9">
    <name type="scientific">candidate division WOR-3 bacterium</name>
    <dbReference type="NCBI Taxonomy" id="2052148"/>
    <lineage>
        <taxon>Bacteria</taxon>
        <taxon>Bacteria division WOR-3</taxon>
    </lineage>
</organism>
<dbReference type="InterPro" id="IPR030048">
    <property type="entry name" value="SurE"/>
</dbReference>
<dbReference type="Gene3D" id="3.40.1210.10">
    <property type="entry name" value="Survival protein SurE-like phosphatase/nucleotidase"/>
    <property type="match status" value="1"/>
</dbReference>
<dbReference type="GO" id="GO:0000166">
    <property type="term" value="F:nucleotide binding"/>
    <property type="evidence" value="ECO:0007669"/>
    <property type="project" value="UniProtKB-KW"/>
</dbReference>
<dbReference type="EMBL" id="DTGZ01000189">
    <property type="protein sequence ID" value="HGV98595.1"/>
    <property type="molecule type" value="Genomic_DNA"/>
</dbReference>
<evidence type="ECO:0000256" key="5">
    <source>
        <dbReference type="ARBA" id="ARBA00022741"/>
    </source>
</evidence>
<dbReference type="GO" id="GO:0008253">
    <property type="term" value="F:5'-nucleotidase activity"/>
    <property type="evidence" value="ECO:0007669"/>
    <property type="project" value="UniProtKB-UniRule"/>
</dbReference>
<feature type="binding site" evidence="7">
    <location>
        <position position="10"/>
    </location>
    <ligand>
        <name>a divalent metal cation</name>
        <dbReference type="ChEBI" id="CHEBI:60240"/>
    </ligand>
</feature>
<comment type="similarity">
    <text evidence="2 7">Belongs to the SurE nucleotidase family.</text>
</comment>
<evidence type="ECO:0000256" key="7">
    <source>
        <dbReference type="HAMAP-Rule" id="MF_00060"/>
    </source>
</evidence>
<evidence type="ECO:0000256" key="4">
    <source>
        <dbReference type="ARBA" id="ARBA00022723"/>
    </source>
</evidence>
<keyword evidence="5 7" id="KW-0547">Nucleotide-binding</keyword>
<dbReference type="AlphaFoldDB" id="A0A7C4XG71"/>
<dbReference type="InterPro" id="IPR036523">
    <property type="entry name" value="SurE-like_sf"/>
</dbReference>
<feature type="domain" description="Survival protein SurE-like phosphatase/nucleotidase" evidence="8">
    <location>
        <begin position="4"/>
        <end position="190"/>
    </location>
</feature>
<accession>A0A7C4XG71</accession>
<dbReference type="PANTHER" id="PTHR30457:SF12">
    <property type="entry name" value="5'_3'-NUCLEOTIDASE SURE"/>
    <property type="match status" value="1"/>
</dbReference>
<dbReference type="GO" id="GO:0005737">
    <property type="term" value="C:cytoplasm"/>
    <property type="evidence" value="ECO:0007669"/>
    <property type="project" value="UniProtKB-SubCell"/>
</dbReference>
<evidence type="ECO:0000256" key="3">
    <source>
        <dbReference type="ARBA" id="ARBA00022490"/>
    </source>
</evidence>
<proteinExistence type="inferred from homology"/>
<comment type="cofactor">
    <cofactor evidence="7">
        <name>a divalent metal cation</name>
        <dbReference type="ChEBI" id="CHEBI:60240"/>
    </cofactor>
    <text evidence="7">Binds 1 divalent metal cation per subunit.</text>
</comment>
<evidence type="ECO:0000256" key="1">
    <source>
        <dbReference type="ARBA" id="ARBA00000815"/>
    </source>
</evidence>
<dbReference type="InterPro" id="IPR002828">
    <property type="entry name" value="SurE-like_Pase/nucleotidase"/>
</dbReference>
<dbReference type="GO" id="GO:0046872">
    <property type="term" value="F:metal ion binding"/>
    <property type="evidence" value="ECO:0007669"/>
    <property type="project" value="UniProtKB-UniRule"/>
</dbReference>
<protein>
    <recommendedName>
        <fullName evidence="7">5'-nucleotidase SurE</fullName>
        <ecNumber evidence="7">3.1.3.5</ecNumber>
    </recommendedName>
    <alternativeName>
        <fullName evidence="7">Nucleoside 5'-monophosphate phosphohydrolase</fullName>
    </alternativeName>
</protein>
<feature type="binding site" evidence="7">
    <location>
        <position position="40"/>
    </location>
    <ligand>
        <name>a divalent metal cation</name>
        <dbReference type="ChEBI" id="CHEBI:60240"/>
    </ligand>
</feature>
<comment type="subcellular location">
    <subcellularLocation>
        <location evidence="7">Cytoplasm</location>
    </subcellularLocation>
</comment>
<keyword evidence="3 7" id="KW-0963">Cytoplasm</keyword>
<dbReference type="EC" id="3.1.3.5" evidence="7"/>
<dbReference type="NCBIfam" id="TIGR00087">
    <property type="entry name" value="surE"/>
    <property type="match status" value="1"/>
</dbReference>
<sequence length="258" mass="28666">MGLILLTNDDGYDALGFQSLYKGLIKDFEVFVSVPRHQQSGASHSLTLRRPIRVEKLRENFFIVDGTPTDCVLLAYHDLIKDKIDMVISGINHGPNMGSDVFYSGTVAAALQAATLGIKNALAVSLAGDAFSDFTRAVNYTRNLIKRILSINSGDSKLELKSEFLILNVNIPQGGIKGERITRMGRRIYKDKVIRDNEKNGVMYSVIDGVLDYKLDADTDFEAVEMGYVSLTPLKLDLTNYEAINELTPIVKKMHFTP</sequence>
<evidence type="ECO:0000256" key="2">
    <source>
        <dbReference type="ARBA" id="ARBA00011062"/>
    </source>
</evidence>
<comment type="function">
    <text evidence="7">Nucleotidase that shows phosphatase activity on nucleoside 5'-monophosphates.</text>
</comment>
<dbReference type="GO" id="GO:0004309">
    <property type="term" value="F:exopolyphosphatase activity"/>
    <property type="evidence" value="ECO:0007669"/>
    <property type="project" value="TreeGrafter"/>
</dbReference>
<dbReference type="GO" id="GO:0008254">
    <property type="term" value="F:3'-nucleotidase activity"/>
    <property type="evidence" value="ECO:0007669"/>
    <property type="project" value="TreeGrafter"/>
</dbReference>
<dbReference type="SUPFAM" id="SSF64167">
    <property type="entry name" value="SurE-like"/>
    <property type="match status" value="1"/>
</dbReference>
<feature type="binding site" evidence="7">
    <location>
        <position position="92"/>
    </location>
    <ligand>
        <name>a divalent metal cation</name>
        <dbReference type="ChEBI" id="CHEBI:60240"/>
    </ligand>
</feature>
<dbReference type="PANTHER" id="PTHR30457">
    <property type="entry name" value="5'-NUCLEOTIDASE SURE"/>
    <property type="match status" value="1"/>
</dbReference>
<keyword evidence="6 7" id="KW-0378">Hydrolase</keyword>
<reference evidence="9" key="1">
    <citation type="journal article" date="2020" name="mSystems">
        <title>Genome- and Community-Level Interaction Insights into Carbon Utilization and Element Cycling Functions of Hydrothermarchaeota in Hydrothermal Sediment.</title>
        <authorList>
            <person name="Zhou Z."/>
            <person name="Liu Y."/>
            <person name="Xu W."/>
            <person name="Pan J."/>
            <person name="Luo Z.H."/>
            <person name="Li M."/>
        </authorList>
    </citation>
    <scope>NUCLEOTIDE SEQUENCE [LARGE SCALE GENOMIC DNA]</scope>
    <source>
        <strain evidence="9">SpSt-774</strain>
    </source>
</reference>
<name>A0A7C4XG71_UNCW3</name>
<dbReference type="Pfam" id="PF01975">
    <property type="entry name" value="SurE"/>
    <property type="match status" value="1"/>
</dbReference>
<dbReference type="HAMAP" id="MF_00060">
    <property type="entry name" value="SurE"/>
    <property type="match status" value="1"/>
</dbReference>
<evidence type="ECO:0000259" key="8">
    <source>
        <dbReference type="Pfam" id="PF01975"/>
    </source>
</evidence>
<keyword evidence="4 7" id="KW-0479">Metal-binding</keyword>
<gene>
    <name evidence="7 9" type="primary">surE</name>
    <name evidence="9" type="ORF">ENV60_09935</name>
</gene>
<evidence type="ECO:0000313" key="9">
    <source>
        <dbReference type="EMBL" id="HGV98595.1"/>
    </source>
</evidence>
<comment type="catalytic activity">
    <reaction evidence="1 7">
        <text>a ribonucleoside 5'-phosphate + H2O = a ribonucleoside + phosphate</text>
        <dbReference type="Rhea" id="RHEA:12484"/>
        <dbReference type="ChEBI" id="CHEBI:15377"/>
        <dbReference type="ChEBI" id="CHEBI:18254"/>
        <dbReference type="ChEBI" id="CHEBI:43474"/>
        <dbReference type="ChEBI" id="CHEBI:58043"/>
        <dbReference type="EC" id="3.1.3.5"/>
    </reaction>
</comment>
<comment type="caution">
    <text evidence="9">The sequence shown here is derived from an EMBL/GenBank/DDBJ whole genome shotgun (WGS) entry which is preliminary data.</text>
</comment>
<feature type="binding site" evidence="7">
    <location>
        <position position="9"/>
    </location>
    <ligand>
        <name>a divalent metal cation</name>
        <dbReference type="ChEBI" id="CHEBI:60240"/>
    </ligand>
</feature>
<evidence type="ECO:0000256" key="6">
    <source>
        <dbReference type="ARBA" id="ARBA00022801"/>
    </source>
</evidence>